<proteinExistence type="predicted"/>
<evidence type="ECO:0000256" key="2">
    <source>
        <dbReference type="RuleBase" id="RU000408"/>
    </source>
</evidence>
<dbReference type="InterPro" id="IPR012340">
    <property type="entry name" value="NA-bd_OB-fold"/>
</dbReference>
<keyword evidence="1" id="KW-0597">Phosphoprotein</keyword>
<organism evidence="5 6">
    <name type="scientific">Variovorax dokdonensis</name>
    <dbReference type="NCBI Taxonomy" id="344883"/>
    <lineage>
        <taxon>Bacteria</taxon>
        <taxon>Pseudomonadati</taxon>
        <taxon>Pseudomonadota</taxon>
        <taxon>Betaproteobacteria</taxon>
        <taxon>Burkholderiales</taxon>
        <taxon>Comamonadaceae</taxon>
        <taxon>Variovorax</taxon>
    </lineage>
</organism>
<protein>
    <submittedName>
        <fullName evidence="5">Cold shock domain-containing protein</fullName>
    </submittedName>
</protein>
<dbReference type="Pfam" id="PF00313">
    <property type="entry name" value="CSD"/>
    <property type="match status" value="1"/>
</dbReference>
<dbReference type="PANTHER" id="PTHR12962:SF1">
    <property type="entry name" value="COLD SHOCK DOMAIN-CONTAINING PROTEIN CG9705"/>
    <property type="match status" value="1"/>
</dbReference>
<comment type="caution">
    <text evidence="5">The sequence shown here is derived from an EMBL/GenBank/DDBJ whole genome shotgun (WGS) entry which is preliminary data.</text>
</comment>
<dbReference type="InterPro" id="IPR002059">
    <property type="entry name" value="CSP_DNA-bd"/>
</dbReference>
<sequence>MAHSGKLRTWHDDRGFGFIAPRDGGRELFVHISAFPRDGSRPTEGETLIYELGVGRDGKPQAVRVYRQAIGAPASRSSAGRPVHEAPGSSRAPLLALIVLALVCVAGFVGWRMWEVNHPRAVAEALAGDSIQASALPTTSSFRCDGRTYCSQMTSCAEAKYFLKNCPDTKMDGNHDGVPCEQQWCTSFFAQ</sequence>
<dbReference type="PROSITE" id="PS51857">
    <property type="entry name" value="CSD_2"/>
    <property type="match status" value="1"/>
</dbReference>
<dbReference type="SMART" id="SM00357">
    <property type="entry name" value="CSP"/>
    <property type="match status" value="1"/>
</dbReference>
<keyword evidence="6" id="KW-1185">Reference proteome</keyword>
<accession>A0ABT7N4R0</accession>
<keyword evidence="3" id="KW-0812">Transmembrane</keyword>
<dbReference type="Gene3D" id="2.40.50.140">
    <property type="entry name" value="Nucleic acid-binding proteins"/>
    <property type="match status" value="1"/>
</dbReference>
<dbReference type="RefSeq" id="WP_286658057.1">
    <property type="nucleotide sequence ID" value="NZ_JASZYV010000001.1"/>
</dbReference>
<gene>
    <name evidence="5" type="ORF">QTH91_00390</name>
</gene>
<feature type="transmembrane region" description="Helical" evidence="3">
    <location>
        <begin position="94"/>
        <end position="114"/>
    </location>
</feature>
<dbReference type="PROSITE" id="PS00352">
    <property type="entry name" value="CSD_1"/>
    <property type="match status" value="1"/>
</dbReference>
<name>A0ABT7N4R0_9BURK</name>
<evidence type="ECO:0000313" key="5">
    <source>
        <dbReference type="EMBL" id="MDM0042926.1"/>
    </source>
</evidence>
<evidence type="ECO:0000256" key="3">
    <source>
        <dbReference type="SAM" id="Phobius"/>
    </source>
</evidence>
<dbReference type="EMBL" id="JASZYV010000001">
    <property type="protein sequence ID" value="MDM0042926.1"/>
    <property type="molecule type" value="Genomic_DNA"/>
</dbReference>
<feature type="domain" description="CSD" evidence="4">
    <location>
        <begin position="2"/>
        <end position="67"/>
    </location>
</feature>
<evidence type="ECO:0000313" key="6">
    <source>
        <dbReference type="Proteomes" id="UP001174908"/>
    </source>
</evidence>
<dbReference type="InterPro" id="IPR008613">
    <property type="entry name" value="Excalibur_Ca-bd_domain"/>
</dbReference>
<dbReference type="Proteomes" id="UP001174908">
    <property type="component" value="Unassembled WGS sequence"/>
</dbReference>
<dbReference type="CDD" id="cd04458">
    <property type="entry name" value="CSP_CDS"/>
    <property type="match status" value="1"/>
</dbReference>
<evidence type="ECO:0000256" key="1">
    <source>
        <dbReference type="ARBA" id="ARBA00022553"/>
    </source>
</evidence>
<evidence type="ECO:0000259" key="4">
    <source>
        <dbReference type="PROSITE" id="PS51857"/>
    </source>
</evidence>
<dbReference type="InterPro" id="IPR052069">
    <property type="entry name" value="Ca-reg_mRNA-binding_domain"/>
</dbReference>
<comment type="subcellular location">
    <subcellularLocation>
        <location evidence="2">Cytoplasm</location>
    </subcellularLocation>
</comment>
<reference evidence="5" key="1">
    <citation type="submission" date="2023-06" db="EMBL/GenBank/DDBJ databases">
        <authorList>
            <person name="Jiang Y."/>
            <person name="Liu Q."/>
        </authorList>
    </citation>
    <scope>NUCLEOTIDE SEQUENCE</scope>
    <source>
        <strain evidence="5">CGMCC 1.12089</strain>
    </source>
</reference>
<dbReference type="PANTHER" id="PTHR12962">
    <property type="entry name" value="CALCIUM-REGULATED HEAT STABLE PROTEIN CRHSP-24-RELATED"/>
    <property type="match status" value="1"/>
</dbReference>
<dbReference type="Pfam" id="PF05901">
    <property type="entry name" value="Excalibur"/>
    <property type="match status" value="1"/>
</dbReference>
<keyword evidence="3" id="KW-1133">Transmembrane helix</keyword>
<keyword evidence="3" id="KW-0472">Membrane</keyword>
<dbReference type="InterPro" id="IPR011129">
    <property type="entry name" value="CSD"/>
</dbReference>
<dbReference type="SUPFAM" id="SSF50249">
    <property type="entry name" value="Nucleic acid-binding proteins"/>
    <property type="match status" value="1"/>
</dbReference>
<dbReference type="InterPro" id="IPR019844">
    <property type="entry name" value="CSD_CS"/>
</dbReference>